<dbReference type="Gene3D" id="3.50.50.60">
    <property type="entry name" value="FAD/NAD(P)-binding domain"/>
    <property type="match status" value="1"/>
</dbReference>
<organism evidence="3 4">
    <name type="scientific">Aduncisulcus paluster</name>
    <dbReference type="NCBI Taxonomy" id="2918883"/>
    <lineage>
        <taxon>Eukaryota</taxon>
        <taxon>Metamonada</taxon>
        <taxon>Carpediemonas-like organisms</taxon>
        <taxon>Aduncisulcus</taxon>
    </lineage>
</organism>
<dbReference type="InterPro" id="IPR036188">
    <property type="entry name" value="FAD/NAD-bd_sf"/>
</dbReference>
<dbReference type="PRINTS" id="PR00368">
    <property type="entry name" value="FADPNR"/>
</dbReference>
<evidence type="ECO:0000259" key="2">
    <source>
        <dbReference type="Pfam" id="PF07992"/>
    </source>
</evidence>
<evidence type="ECO:0000313" key="3">
    <source>
        <dbReference type="EMBL" id="GKT35953.1"/>
    </source>
</evidence>
<reference evidence="3" key="1">
    <citation type="submission" date="2022-03" db="EMBL/GenBank/DDBJ databases">
        <title>Draft genome sequence of Aduncisulcus paluster, a free-living microaerophilic Fornicata.</title>
        <authorList>
            <person name="Yuyama I."/>
            <person name="Kume K."/>
            <person name="Tamura T."/>
            <person name="Inagaki Y."/>
            <person name="Hashimoto T."/>
        </authorList>
    </citation>
    <scope>NUCLEOTIDE SEQUENCE</scope>
    <source>
        <strain evidence="3">NY0171</strain>
    </source>
</reference>
<name>A0ABQ5KWA4_9EUKA</name>
<dbReference type="InterPro" id="IPR023753">
    <property type="entry name" value="FAD/NAD-binding_dom"/>
</dbReference>
<dbReference type="PANTHER" id="PTHR43014:SF2">
    <property type="entry name" value="MERCURIC REDUCTASE"/>
    <property type="match status" value="1"/>
</dbReference>
<protein>
    <submittedName>
        <fullName evidence="3">FAD-dependent oxidoreductase</fullName>
    </submittedName>
</protein>
<sequence>MKFDYDILIIGGGSAGITAALTAIGFGKKVAIVEKDKMGGECTWSGCIPSKALVKRAKLANEMYKATDLGFGMCQMPANIKIMDNVRDVIHGGIDVIIGEAKFMDRNTVDVEGRPVTADKFIICTGSIPFVPPIPGLDNVEYRTNTNLFEMAQLPGSMVVIGGGPIGMEMAQAMQRLGVQVTVILRREVILERDNHELGKLLMK</sequence>
<evidence type="ECO:0000313" key="4">
    <source>
        <dbReference type="Proteomes" id="UP001057375"/>
    </source>
</evidence>
<dbReference type="PANTHER" id="PTHR43014">
    <property type="entry name" value="MERCURIC REDUCTASE"/>
    <property type="match status" value="1"/>
</dbReference>
<dbReference type="EMBL" id="BQXS01003966">
    <property type="protein sequence ID" value="GKT35953.1"/>
    <property type="molecule type" value="Genomic_DNA"/>
</dbReference>
<accession>A0ABQ5KWA4</accession>
<proteinExistence type="predicted"/>
<dbReference type="Pfam" id="PF07992">
    <property type="entry name" value="Pyr_redox_2"/>
    <property type="match status" value="1"/>
</dbReference>
<feature type="domain" description="FAD/NAD(P)-binding" evidence="2">
    <location>
        <begin position="5"/>
        <end position="203"/>
    </location>
</feature>
<dbReference type="Proteomes" id="UP001057375">
    <property type="component" value="Unassembled WGS sequence"/>
</dbReference>
<gene>
    <name evidence="3" type="ORF">ADUPG1_003082</name>
</gene>
<feature type="transmembrane region" description="Helical" evidence="1">
    <location>
        <begin position="7"/>
        <end position="27"/>
    </location>
</feature>
<comment type="caution">
    <text evidence="3">The sequence shown here is derived from an EMBL/GenBank/DDBJ whole genome shotgun (WGS) entry which is preliminary data.</text>
</comment>
<evidence type="ECO:0000256" key="1">
    <source>
        <dbReference type="SAM" id="Phobius"/>
    </source>
</evidence>
<feature type="non-terminal residue" evidence="3">
    <location>
        <position position="204"/>
    </location>
</feature>
<dbReference type="PRINTS" id="PR00411">
    <property type="entry name" value="PNDRDTASEI"/>
</dbReference>
<keyword evidence="4" id="KW-1185">Reference proteome</keyword>
<dbReference type="SUPFAM" id="SSF51905">
    <property type="entry name" value="FAD/NAD(P)-binding domain"/>
    <property type="match status" value="1"/>
</dbReference>
<keyword evidence="1" id="KW-0812">Transmembrane</keyword>
<keyword evidence="1" id="KW-1133">Transmembrane helix</keyword>
<keyword evidence="1" id="KW-0472">Membrane</keyword>